<dbReference type="Gene3D" id="1.25.40.10">
    <property type="entry name" value="Tetratricopeptide repeat domain"/>
    <property type="match status" value="1"/>
</dbReference>
<sequence length="484" mass="54752">MEKGWSLTACLIVKNEEHCLGDCLNSIKEWVDQIVVVDTGSTDNTVQVARQYDAQIEYFLWKDDFAAARNYSLQFAEGDWILVLDADERIEGDLTILSDLVAKDYEGYYLTVKSSLGTEKIEVEDYVVRLFRNGRGYKFIGAIHEQIAGSIKERKGQDALAFSGIIVSHRGYEPEEILRKQKMVRNSQIIKTQLARRQDDTFMLYSLGTELIQQEKYGEACKVLMKALRHMSGGEGYFREVILLVLMASLKNGAYIETEDLFVKSLAMMPADRDILFLAGLRQAALGNYRLAGELFNKGGINTVLVPPQLLYAIVGELFFRQGIWQEAVIYFMQSLEAAPSLYSVVRLIEVIKQGEAGAAKNLADAMGENFARLAQEAFQKEAYYAAAAICLVTMNKDGGQNFDQCKSIYQSVIKQADKMPTSIKGYLEFLFKQMEICSAVLVNDKKCQIAQNYLAQAANRSLRVWLTLWPEHIMPKSIWEYCL</sequence>
<dbReference type="CDD" id="cd02511">
    <property type="entry name" value="Beta4Glucosyltransferase"/>
    <property type="match status" value="1"/>
</dbReference>
<name>A0A0U1KUW0_9FIRM</name>
<feature type="repeat" description="TPR" evidence="1">
    <location>
        <begin position="309"/>
        <end position="342"/>
    </location>
</feature>
<keyword evidence="4" id="KW-1185">Reference proteome</keyword>
<keyword evidence="3" id="KW-0808">Transferase</keyword>
<dbReference type="SUPFAM" id="SSF53448">
    <property type="entry name" value="Nucleotide-diphospho-sugar transferases"/>
    <property type="match status" value="1"/>
</dbReference>
<accession>A0A0U1KUW0</accession>
<organism evidence="3 4">
    <name type="scientific">Sporomusa ovata</name>
    <dbReference type="NCBI Taxonomy" id="2378"/>
    <lineage>
        <taxon>Bacteria</taxon>
        <taxon>Bacillati</taxon>
        <taxon>Bacillota</taxon>
        <taxon>Negativicutes</taxon>
        <taxon>Selenomonadales</taxon>
        <taxon>Sporomusaceae</taxon>
        <taxon>Sporomusa</taxon>
    </lineage>
</organism>
<proteinExistence type="predicted"/>
<dbReference type="GO" id="GO:0016740">
    <property type="term" value="F:transferase activity"/>
    <property type="evidence" value="ECO:0007669"/>
    <property type="project" value="UniProtKB-KW"/>
</dbReference>
<evidence type="ECO:0000259" key="2">
    <source>
        <dbReference type="Pfam" id="PF00535"/>
    </source>
</evidence>
<dbReference type="RefSeq" id="WP_021169917.1">
    <property type="nucleotide sequence ID" value="NZ_CTRP01000003.1"/>
</dbReference>
<dbReference type="InterPro" id="IPR029044">
    <property type="entry name" value="Nucleotide-diphossugar_trans"/>
</dbReference>
<dbReference type="InterPro" id="IPR011990">
    <property type="entry name" value="TPR-like_helical_dom_sf"/>
</dbReference>
<keyword evidence="1" id="KW-0802">TPR repeat</keyword>
<feature type="domain" description="Glycosyltransferase 2-like" evidence="2">
    <location>
        <begin position="10"/>
        <end position="93"/>
    </location>
</feature>
<evidence type="ECO:0000256" key="1">
    <source>
        <dbReference type="PROSITE-ProRule" id="PRU00339"/>
    </source>
</evidence>
<dbReference type="PANTHER" id="PTHR43630:SF2">
    <property type="entry name" value="GLYCOSYLTRANSFERASE"/>
    <property type="match status" value="1"/>
</dbReference>
<dbReference type="PROSITE" id="PS50005">
    <property type="entry name" value="TPR"/>
    <property type="match status" value="1"/>
</dbReference>
<dbReference type="Pfam" id="PF00535">
    <property type="entry name" value="Glycos_transf_2"/>
    <property type="match status" value="1"/>
</dbReference>
<reference evidence="4" key="1">
    <citation type="submission" date="2015-03" db="EMBL/GenBank/DDBJ databases">
        <authorList>
            <person name="Nijsse Bart"/>
        </authorList>
    </citation>
    <scope>NUCLEOTIDE SEQUENCE [LARGE SCALE GENOMIC DNA]</scope>
</reference>
<dbReference type="AlphaFoldDB" id="A0A0U1KUW0"/>
<dbReference type="EMBL" id="CTRP01000003">
    <property type="protein sequence ID" value="CQR71212.1"/>
    <property type="molecule type" value="Genomic_DNA"/>
</dbReference>
<dbReference type="PANTHER" id="PTHR43630">
    <property type="entry name" value="POLY-BETA-1,6-N-ACETYL-D-GLUCOSAMINE SYNTHASE"/>
    <property type="match status" value="1"/>
</dbReference>
<dbReference type="Proteomes" id="UP000049855">
    <property type="component" value="Unassembled WGS sequence"/>
</dbReference>
<evidence type="ECO:0000313" key="3">
    <source>
        <dbReference type="EMBL" id="CQR71212.1"/>
    </source>
</evidence>
<dbReference type="InterPro" id="IPR019734">
    <property type="entry name" value="TPR_rpt"/>
</dbReference>
<protein>
    <submittedName>
        <fullName evidence="3">Glycosyltransferase fused to TPR-repeat domain</fullName>
    </submittedName>
</protein>
<evidence type="ECO:0000313" key="4">
    <source>
        <dbReference type="Proteomes" id="UP000049855"/>
    </source>
</evidence>
<gene>
    <name evidence="3" type="ORF">SpAn4DRAFT_2190</name>
</gene>
<dbReference type="InterPro" id="IPR001173">
    <property type="entry name" value="Glyco_trans_2-like"/>
</dbReference>
<dbReference type="SUPFAM" id="SSF48452">
    <property type="entry name" value="TPR-like"/>
    <property type="match status" value="1"/>
</dbReference>
<dbReference type="Gene3D" id="3.90.550.10">
    <property type="entry name" value="Spore Coat Polysaccharide Biosynthesis Protein SpsA, Chain A"/>
    <property type="match status" value="1"/>
</dbReference>